<feature type="compositionally biased region" description="Basic and acidic residues" evidence="1">
    <location>
        <begin position="485"/>
        <end position="497"/>
    </location>
</feature>
<comment type="caution">
    <text evidence="3">The sequence shown here is derived from an EMBL/GenBank/DDBJ whole genome shotgun (WGS) entry which is preliminary data.</text>
</comment>
<dbReference type="Gene3D" id="1.10.510.10">
    <property type="entry name" value="Transferase(Phosphotransferase) domain 1"/>
    <property type="match status" value="1"/>
</dbReference>
<feature type="compositionally biased region" description="Basic and acidic residues" evidence="1">
    <location>
        <begin position="454"/>
        <end position="470"/>
    </location>
</feature>
<keyword evidence="4" id="KW-1185">Reference proteome</keyword>
<evidence type="ECO:0000256" key="1">
    <source>
        <dbReference type="SAM" id="MobiDB-lite"/>
    </source>
</evidence>
<dbReference type="SUPFAM" id="SSF56112">
    <property type="entry name" value="Protein kinase-like (PK-like)"/>
    <property type="match status" value="1"/>
</dbReference>
<feature type="compositionally biased region" description="Low complexity" evidence="1">
    <location>
        <begin position="87"/>
        <end position="98"/>
    </location>
</feature>
<feature type="compositionally biased region" description="Polar residues" evidence="1">
    <location>
        <begin position="47"/>
        <end position="78"/>
    </location>
</feature>
<evidence type="ECO:0000313" key="4">
    <source>
        <dbReference type="Proteomes" id="UP001465976"/>
    </source>
</evidence>
<protein>
    <recommendedName>
        <fullName evidence="2">Protein kinase domain-containing protein</fullName>
    </recommendedName>
</protein>
<feature type="compositionally biased region" description="Basic and acidic residues" evidence="1">
    <location>
        <begin position="357"/>
        <end position="366"/>
    </location>
</feature>
<reference evidence="3 4" key="1">
    <citation type="submission" date="2024-02" db="EMBL/GenBank/DDBJ databases">
        <title>A draft genome for the cacao thread blight pathogen Marasmius crinis-equi.</title>
        <authorList>
            <person name="Cohen S.P."/>
            <person name="Baruah I.K."/>
            <person name="Amoako-Attah I."/>
            <person name="Bukari Y."/>
            <person name="Meinhardt L.W."/>
            <person name="Bailey B.A."/>
        </authorList>
    </citation>
    <scope>NUCLEOTIDE SEQUENCE [LARGE SCALE GENOMIC DNA]</scope>
    <source>
        <strain evidence="3 4">GH-76</strain>
    </source>
</reference>
<dbReference type="PROSITE" id="PS50011">
    <property type="entry name" value="PROTEIN_KINASE_DOM"/>
    <property type="match status" value="1"/>
</dbReference>
<feature type="compositionally biased region" description="Polar residues" evidence="1">
    <location>
        <begin position="475"/>
        <end position="484"/>
    </location>
</feature>
<dbReference type="Proteomes" id="UP001465976">
    <property type="component" value="Unassembled WGS sequence"/>
</dbReference>
<dbReference type="EMBL" id="JBAHYK010003124">
    <property type="protein sequence ID" value="KAL0563891.1"/>
    <property type="molecule type" value="Genomic_DNA"/>
</dbReference>
<accession>A0ABR3ELX5</accession>
<dbReference type="InterPro" id="IPR011009">
    <property type="entry name" value="Kinase-like_dom_sf"/>
</dbReference>
<proteinExistence type="predicted"/>
<feature type="compositionally biased region" description="Low complexity" evidence="1">
    <location>
        <begin position="9"/>
        <end position="35"/>
    </location>
</feature>
<feature type="region of interest" description="Disordered" evidence="1">
    <location>
        <begin position="323"/>
        <end position="366"/>
    </location>
</feature>
<dbReference type="InterPro" id="IPR000719">
    <property type="entry name" value="Prot_kinase_dom"/>
</dbReference>
<feature type="compositionally biased region" description="Basic residues" evidence="1">
    <location>
        <begin position="347"/>
        <end position="356"/>
    </location>
</feature>
<evidence type="ECO:0000259" key="2">
    <source>
        <dbReference type="PROSITE" id="PS50011"/>
    </source>
</evidence>
<feature type="region of interest" description="Disordered" evidence="1">
    <location>
        <begin position="1"/>
        <end position="107"/>
    </location>
</feature>
<feature type="domain" description="Protein kinase" evidence="2">
    <location>
        <begin position="805"/>
        <end position="1059"/>
    </location>
</feature>
<organism evidence="3 4">
    <name type="scientific">Marasmius crinis-equi</name>
    <dbReference type="NCBI Taxonomy" id="585013"/>
    <lineage>
        <taxon>Eukaryota</taxon>
        <taxon>Fungi</taxon>
        <taxon>Dikarya</taxon>
        <taxon>Basidiomycota</taxon>
        <taxon>Agaricomycotina</taxon>
        <taxon>Agaricomycetes</taxon>
        <taxon>Agaricomycetidae</taxon>
        <taxon>Agaricales</taxon>
        <taxon>Marasmiineae</taxon>
        <taxon>Marasmiaceae</taxon>
        <taxon>Marasmius</taxon>
    </lineage>
</organism>
<feature type="region of interest" description="Disordered" evidence="1">
    <location>
        <begin position="450"/>
        <end position="516"/>
    </location>
</feature>
<evidence type="ECO:0000313" key="3">
    <source>
        <dbReference type="EMBL" id="KAL0563891.1"/>
    </source>
</evidence>
<sequence>MSRFTNLLSLEPRYAASSSSSSSSSRESSRLSSVPPSGPNTAPPDTWLNQPIASGSTHRSNTMQPTSSEWSGPTLNVESRTKTGWMPQQTPQHSPSHPGLDSPTSQHTSLEFISQGEASIAPAPTQPEPVILRSIHLKRPAETETDNTSHPKRLKEAHPIHPQIGYRDTHVAKPHSYAIPFHFIKVDGDEIVKHQMHNVTLVWPPGVQKTTACTFNRIELVDAAAKAITPPRLYQLDLPIWVQPEHLEIRVYEVALIHSSLDLNLTNNPQYTMAEAEVKETMKGSLYKLITKKKLCHLQSSPNISNRSENTYCFTVELTASEPGMEESEPGISHTAKREEEEEERKGKGKRKRKGQGKKEMLSPRAQARENLEMLYQNLRKSLGYKLKVDDHGALILSANADPGGTILGVPDGDCRSIEPRYDKERNCVYEVTPTTELKDASDEALERLVMPDPHGDGDPKIKSEDKEGGLDSMVPSTPTSETRYGSHDQDASDRGSRSPSKRSTPAAHHDEQKTTNVSYLDGNFASGYPLAVGLDPRLYHPIFGFFTHRYEELYDEWREKIREHGHRAACRTTNEDTQRLHLVWELSNALCKLGVQETTRLRTIRPILCDLLGLPVQDFCPITILWNRHSPDIARLTRDLAADVIAELKTHRMASSKSLPRTQCLFGYISWLQAHHDKKWNQNTCCPTFLLTLVGNQLEISAVVCPSRAHVVSLLSIELGYSGYPNDDCNVLWKAHIAFSALNESLSKLKDYYEKLPETQYDFQHALVKIGEQDDMERHAHPRLFPWPNSFLAEVNGQKRRVFFRYLWPLHRASTCGIFVVRLISPTAQEKERHPAWDSAYVANEPADDEWLTRNLSLNVNDRVVIKFVREYGDKCHTYMAKEYTTSSEERGYLQSTITTLSFAPKLYGLFDYENKGGFLAGFGKMVVMEYLADWQALDTCDFADETRGRQVSRRLMVAVNRLHQGGYVHGDLRDANIMVERVPINPRVYIVDYDVADEGKTVLPARWSATCRGSMGLELASRKENKKGEWEVSSDGDCRMLEQTLKTFNISLQPHTS</sequence>
<gene>
    <name evidence="3" type="ORF">V5O48_018171</name>
</gene>
<name>A0ABR3ELX5_9AGAR</name>